<protein>
    <submittedName>
        <fullName evidence="2">Uncharacterized protein</fullName>
    </submittedName>
</protein>
<dbReference type="AlphaFoldDB" id="A0A9P0YN57"/>
<name>A0A9P0YN57_CUSEU</name>
<keyword evidence="3" id="KW-1185">Reference proteome</keyword>
<dbReference type="EMBL" id="CAMAPE010000005">
    <property type="protein sequence ID" value="CAH9069066.1"/>
    <property type="molecule type" value="Genomic_DNA"/>
</dbReference>
<comment type="caution">
    <text evidence="2">The sequence shown here is derived from an EMBL/GenBank/DDBJ whole genome shotgun (WGS) entry which is preliminary data.</text>
</comment>
<feature type="region of interest" description="Disordered" evidence="1">
    <location>
        <begin position="1"/>
        <end position="111"/>
    </location>
</feature>
<dbReference type="Proteomes" id="UP001152484">
    <property type="component" value="Unassembled WGS sequence"/>
</dbReference>
<sequence>MARKKLQGTGVASTARITRSSFSVLEEPNSEFPALGTTVKNAKANAGDGNTCAGTADAPGKPDSAGGASEPGKPVSVSGNAAAPGPLIPTAATLPGQINPGPNGEQVAKPAGTNPQWAELFRDNRAPSKGIKLKYLPSGDEVVDLSNCVLPSMVSVWGFALLDALHVDSRDLKRYMGG</sequence>
<proteinExistence type="predicted"/>
<feature type="compositionally biased region" description="Polar residues" evidence="1">
    <location>
        <begin position="10"/>
        <end position="23"/>
    </location>
</feature>
<accession>A0A9P0YN57</accession>
<gene>
    <name evidence="2" type="ORF">CEURO_LOCUS3062</name>
</gene>
<reference evidence="2" key="1">
    <citation type="submission" date="2022-07" db="EMBL/GenBank/DDBJ databases">
        <authorList>
            <person name="Macas J."/>
            <person name="Novak P."/>
            <person name="Neumann P."/>
        </authorList>
    </citation>
    <scope>NUCLEOTIDE SEQUENCE</scope>
</reference>
<evidence type="ECO:0000313" key="3">
    <source>
        <dbReference type="Proteomes" id="UP001152484"/>
    </source>
</evidence>
<evidence type="ECO:0000313" key="2">
    <source>
        <dbReference type="EMBL" id="CAH9069066.1"/>
    </source>
</evidence>
<evidence type="ECO:0000256" key="1">
    <source>
        <dbReference type="SAM" id="MobiDB-lite"/>
    </source>
</evidence>
<organism evidence="2 3">
    <name type="scientific">Cuscuta europaea</name>
    <name type="common">European dodder</name>
    <dbReference type="NCBI Taxonomy" id="41803"/>
    <lineage>
        <taxon>Eukaryota</taxon>
        <taxon>Viridiplantae</taxon>
        <taxon>Streptophyta</taxon>
        <taxon>Embryophyta</taxon>
        <taxon>Tracheophyta</taxon>
        <taxon>Spermatophyta</taxon>
        <taxon>Magnoliopsida</taxon>
        <taxon>eudicotyledons</taxon>
        <taxon>Gunneridae</taxon>
        <taxon>Pentapetalae</taxon>
        <taxon>asterids</taxon>
        <taxon>lamiids</taxon>
        <taxon>Solanales</taxon>
        <taxon>Convolvulaceae</taxon>
        <taxon>Cuscuteae</taxon>
        <taxon>Cuscuta</taxon>
        <taxon>Cuscuta subgen. Cuscuta</taxon>
    </lineage>
</organism>